<organism evidence="1 2">
    <name type="scientific">Sphingomonas kyungheensis</name>
    <dbReference type="NCBI Taxonomy" id="1069987"/>
    <lineage>
        <taxon>Bacteria</taxon>
        <taxon>Pseudomonadati</taxon>
        <taxon>Pseudomonadota</taxon>
        <taxon>Alphaproteobacteria</taxon>
        <taxon>Sphingomonadales</taxon>
        <taxon>Sphingomonadaceae</taxon>
        <taxon>Sphingomonas</taxon>
    </lineage>
</organism>
<gene>
    <name evidence="1" type="ORF">V8201_11905</name>
</gene>
<protein>
    <submittedName>
        <fullName evidence="1">Uncharacterized protein</fullName>
    </submittedName>
</protein>
<evidence type="ECO:0000313" key="2">
    <source>
        <dbReference type="Proteomes" id="UP001367771"/>
    </source>
</evidence>
<dbReference type="RefSeq" id="WP_336545423.1">
    <property type="nucleotide sequence ID" value="NZ_JBBBDM010000005.1"/>
</dbReference>
<name>A0ABU8H423_9SPHN</name>
<proteinExistence type="predicted"/>
<sequence>MTVLADAGKADRYLEPGTRFRLDSAVFDDDQTTPEFGVVVHCWLDAGIGMFDCYVAFFGSELPVGEPAGSPYVLRYGATSLTVLRDAS</sequence>
<dbReference type="Proteomes" id="UP001367771">
    <property type="component" value="Unassembled WGS sequence"/>
</dbReference>
<evidence type="ECO:0000313" key="1">
    <source>
        <dbReference type="EMBL" id="MEI5687784.1"/>
    </source>
</evidence>
<dbReference type="EMBL" id="JBBBDM010000005">
    <property type="protein sequence ID" value="MEI5687784.1"/>
    <property type="molecule type" value="Genomic_DNA"/>
</dbReference>
<accession>A0ABU8H423</accession>
<comment type="caution">
    <text evidence="1">The sequence shown here is derived from an EMBL/GenBank/DDBJ whole genome shotgun (WGS) entry which is preliminary data.</text>
</comment>
<reference evidence="1 2" key="1">
    <citation type="journal article" date="2013" name="Int. J. Syst. Evol. Microbiol.">
        <title>Sphingomonas kyungheensis sp. nov., a bacterium with ginsenoside-converting activity isolated from soil of a ginseng field.</title>
        <authorList>
            <person name="Son H.M."/>
            <person name="Yang J.E."/>
            <person name="Park Y."/>
            <person name="Han C.K."/>
            <person name="Kim S.G."/>
            <person name="Kook M."/>
            <person name="Yi T.H."/>
        </authorList>
    </citation>
    <scope>NUCLEOTIDE SEQUENCE [LARGE SCALE GENOMIC DNA]</scope>
    <source>
        <strain evidence="1 2">LMG 26582</strain>
    </source>
</reference>
<keyword evidence="2" id="KW-1185">Reference proteome</keyword>